<protein>
    <submittedName>
        <fullName evidence="3">Uncharacterized protein</fullName>
    </submittedName>
</protein>
<comment type="similarity">
    <text evidence="1">Belongs to the FAM122 family.</text>
</comment>
<dbReference type="OrthoDB" id="10036177at2759"/>
<dbReference type="EMBL" id="CAJHNH020000013">
    <property type="protein sequence ID" value="CAG5114588.1"/>
    <property type="molecule type" value="Genomic_DNA"/>
</dbReference>
<dbReference type="PANTHER" id="PTHR22227">
    <property type="entry name" value="FAMILY WITH SEQUENCE SIMILARITY 122B ISOFORM X1"/>
    <property type="match status" value="1"/>
</dbReference>
<feature type="compositionally biased region" description="Polar residues" evidence="2">
    <location>
        <begin position="300"/>
        <end position="309"/>
    </location>
</feature>
<feature type="compositionally biased region" description="Basic and acidic residues" evidence="2">
    <location>
        <begin position="314"/>
        <end position="327"/>
    </location>
</feature>
<accession>A0A8S3YDS4</accession>
<dbReference type="AlphaFoldDB" id="A0A8S3YDS4"/>
<proteinExistence type="inferred from homology"/>
<organism evidence="3 4">
    <name type="scientific">Candidula unifasciata</name>
    <dbReference type="NCBI Taxonomy" id="100452"/>
    <lineage>
        <taxon>Eukaryota</taxon>
        <taxon>Metazoa</taxon>
        <taxon>Spiralia</taxon>
        <taxon>Lophotrochozoa</taxon>
        <taxon>Mollusca</taxon>
        <taxon>Gastropoda</taxon>
        <taxon>Heterobranchia</taxon>
        <taxon>Euthyneura</taxon>
        <taxon>Panpulmonata</taxon>
        <taxon>Eupulmonata</taxon>
        <taxon>Stylommatophora</taxon>
        <taxon>Helicina</taxon>
        <taxon>Helicoidea</taxon>
        <taxon>Geomitridae</taxon>
        <taxon>Candidula</taxon>
    </lineage>
</organism>
<gene>
    <name evidence="3" type="ORF">CUNI_LOCUS146</name>
</gene>
<name>A0A8S3YDS4_9EUPU</name>
<dbReference type="Proteomes" id="UP000678393">
    <property type="component" value="Unassembled WGS sequence"/>
</dbReference>
<dbReference type="InterPro" id="IPR026716">
    <property type="entry name" value="PBIR1/2/3"/>
</dbReference>
<dbReference type="PANTHER" id="PTHR22227:SF6">
    <property type="entry name" value="FAMILY WITH SEQUENCE SIMILARITY 122B ISOFORM X1"/>
    <property type="match status" value="1"/>
</dbReference>
<reference evidence="3" key="1">
    <citation type="submission" date="2021-04" db="EMBL/GenBank/DDBJ databases">
        <authorList>
            <consortium name="Molecular Ecology Group"/>
        </authorList>
    </citation>
    <scope>NUCLEOTIDE SEQUENCE</scope>
</reference>
<evidence type="ECO:0000313" key="4">
    <source>
        <dbReference type="Proteomes" id="UP000678393"/>
    </source>
</evidence>
<keyword evidence="4" id="KW-1185">Reference proteome</keyword>
<evidence type="ECO:0000313" key="3">
    <source>
        <dbReference type="EMBL" id="CAG5114588.1"/>
    </source>
</evidence>
<comment type="caution">
    <text evidence="3">The sequence shown here is derived from an EMBL/GenBank/DDBJ whole genome shotgun (WGS) entry which is preliminary data.</text>
</comment>
<evidence type="ECO:0000256" key="2">
    <source>
        <dbReference type="SAM" id="MobiDB-lite"/>
    </source>
</evidence>
<evidence type="ECO:0000256" key="1">
    <source>
        <dbReference type="ARBA" id="ARBA00006725"/>
    </source>
</evidence>
<feature type="region of interest" description="Disordered" evidence="2">
    <location>
        <begin position="296"/>
        <end position="340"/>
    </location>
</feature>
<dbReference type="GO" id="GO:0004865">
    <property type="term" value="F:protein serine/threonine phosphatase inhibitor activity"/>
    <property type="evidence" value="ECO:0007669"/>
    <property type="project" value="InterPro"/>
</dbReference>
<sequence>MINTLVTSPVDISPPATLKPATCVALRRMSSSNMNLHNTAASTSPPIRGTDRVARIKQEEIHIADRERQREREIQSSLWISSNWEHISLDMSEPMEGQQRRPRSFSESLHIMTQSNILCGSPSPTRAATKQCFSPSMQIPVKNTTFTPSPSPSPTRKNFLRSLSPIAVRTGALKRKLESDGDRWEYISPPKKFNTGPSTPDRIMTCSHPLANSLAALGAHSPLSVISRGHSPHTSIGSHGVAIVPTLMVSKQAFLFRPVQEAVSQASSTSSSTISLHHLQEHQQQHLEQSSLDHIDMVSDSGNHNSTDIYMSDSEMRDHSDSVDKSSVDFNFKPISPDHV</sequence>